<dbReference type="Pfam" id="PF26079">
    <property type="entry name" value="Baseplate_J_C"/>
    <property type="match status" value="1"/>
</dbReference>
<dbReference type="AlphaFoldDB" id="A0A375ABY7"/>
<dbReference type="PANTHER" id="PTHR35862:SF1">
    <property type="entry name" value="FELS-2 PROPHAGE PROTEIN"/>
    <property type="match status" value="1"/>
</dbReference>
<dbReference type="InterPro" id="IPR058531">
    <property type="entry name" value="Baseplate_J_M"/>
</dbReference>
<gene>
    <name evidence="3" type="ORF">DAQ1742_02558</name>
</gene>
<dbReference type="Proteomes" id="UP000294820">
    <property type="component" value="Chromosome 1"/>
</dbReference>
<evidence type="ECO:0000313" key="3">
    <source>
        <dbReference type="EMBL" id="SLM63436.1"/>
    </source>
</evidence>
<dbReference type="InterPro" id="IPR058530">
    <property type="entry name" value="Baseplate_J-like_C"/>
</dbReference>
<feature type="domain" description="Baseplate J-like central" evidence="1">
    <location>
        <begin position="137"/>
        <end position="209"/>
    </location>
</feature>
<dbReference type="PANTHER" id="PTHR35862">
    <property type="entry name" value="FELS-2 PROPHAGE PROTEIN"/>
    <property type="match status" value="1"/>
</dbReference>
<dbReference type="InterPro" id="IPR052726">
    <property type="entry name" value="Phage_Baseplate_Hub"/>
</dbReference>
<reference evidence="3 4" key="1">
    <citation type="submission" date="2016-09" db="EMBL/GenBank/DDBJ databases">
        <authorList>
            <person name="Reverchon S."/>
            <person name="Nasser W."/>
            <person name="Leonard S."/>
            <person name="Brochier C."/>
            <person name="Duprey A."/>
        </authorList>
    </citation>
    <scope>NUCLEOTIDE SEQUENCE [LARGE SCALE GENOMIC DNA]</scope>
    <source>
        <strain evidence="3 4">174/2</strain>
    </source>
</reference>
<protein>
    <submittedName>
        <fullName evidence="3">Phage baseplate assembly protein J</fullName>
    </submittedName>
</protein>
<name>A0A375ABY7_9GAMM</name>
<evidence type="ECO:0000313" key="4">
    <source>
        <dbReference type="Proteomes" id="UP000294820"/>
    </source>
</evidence>
<dbReference type="Pfam" id="PF26078">
    <property type="entry name" value="Baseplate_J_M"/>
    <property type="match status" value="1"/>
</dbReference>
<proteinExistence type="predicted"/>
<keyword evidence="4" id="KW-1185">Reference proteome</keyword>
<accession>A0A375ABY7</accession>
<dbReference type="InterPro" id="IPR006521">
    <property type="entry name" value="Tail_protein_I"/>
</dbReference>
<dbReference type="KEGG" id="daq:DAQ1742_02558"/>
<evidence type="ECO:0000259" key="2">
    <source>
        <dbReference type="Pfam" id="PF26079"/>
    </source>
</evidence>
<dbReference type="Pfam" id="PF09684">
    <property type="entry name" value="Tail_P2_I"/>
    <property type="match status" value="1"/>
</dbReference>
<organism evidence="3 4">
    <name type="scientific">Dickeya aquatica</name>
    <dbReference type="NCBI Taxonomy" id="1401087"/>
    <lineage>
        <taxon>Bacteria</taxon>
        <taxon>Pseudomonadati</taxon>
        <taxon>Pseudomonadota</taxon>
        <taxon>Gammaproteobacteria</taxon>
        <taxon>Enterobacterales</taxon>
        <taxon>Pectobacteriaceae</taxon>
        <taxon>Dickeya</taxon>
    </lineage>
</organism>
<dbReference type="NCBIfam" id="TIGR01634">
    <property type="entry name" value="tail_P2_I"/>
    <property type="match status" value="1"/>
</dbReference>
<sequence length="504" mass="54794">MPIIDLSQLPAPSVVETLDYETLLATRKETLLSLYSADEREAIARALTLESEPLVKLLQENAYRELLLRQRINEAAKAGMLAFALGNDLDQLGANVNVTRLVITPADTSTLPPTAAVLESDTDFRLRIQQAYEGFSVAGSIGAYQFHGRSASGQVADISVISPGPAQVLVSVLSREKDGTASDALIATVNTALNAEDVRPVADRVTVKSAVIVPYDISATLYLYPGPEAEPIRAAAEKKLQTYVSSQHRLGRDIRRSAIYAALHVEGVQRVELTRPAADIVLDNTQASYCTGYALTLGERMSKSPLLPPGSSSLEHNVAVTGASLEQLPLPLRQLWNPDNCPVELLPYLAWTVSVDRWDESWSEAIKRKVIKDAFFIHRHKGTIGALRRVVEPLGYLIRIKEWWQTGDAPGTFRLDIGIQESGITEASFQELERLIADAKPVSRQLLGLNINLDTTGSVSLGAGSYSGDELTIYPYFPETINVSGDTFTGGAVHLIDDLYVSGG</sequence>
<dbReference type="EMBL" id="LT615367">
    <property type="protein sequence ID" value="SLM63436.1"/>
    <property type="molecule type" value="Genomic_DNA"/>
</dbReference>
<evidence type="ECO:0000259" key="1">
    <source>
        <dbReference type="Pfam" id="PF26078"/>
    </source>
</evidence>
<feature type="domain" description="Baseplate J-like C-terminal" evidence="2">
    <location>
        <begin position="215"/>
        <end position="286"/>
    </location>
</feature>